<sequence length="61" mass="6703">MILGKPIACGDPAKGNALIYIGMEEKNKKNSLIYREGRLYFMSKTSIMLIQSAKGDKHSAA</sequence>
<gene>
    <name evidence="1" type="ORF">HSBAA_30140</name>
</gene>
<dbReference type="AlphaFoldDB" id="A0A455UBN4"/>
<name>A0A455UBN4_9GAMM</name>
<dbReference type="KEGG" id="hsr:HSBAA_30140"/>
<dbReference type="Proteomes" id="UP000320231">
    <property type="component" value="Chromosome"/>
</dbReference>
<evidence type="ECO:0000313" key="1">
    <source>
        <dbReference type="EMBL" id="BBI61708.1"/>
    </source>
</evidence>
<protein>
    <submittedName>
        <fullName evidence="1">Uncharacterized protein</fullName>
    </submittedName>
</protein>
<dbReference type="EMBL" id="AP019514">
    <property type="protein sequence ID" value="BBI61708.1"/>
    <property type="molecule type" value="Genomic_DNA"/>
</dbReference>
<reference evidence="1 2" key="1">
    <citation type="journal article" date="2019" name="Microbiol. Resour. Announc.">
        <title>Complete Genome Sequence of Halomonas sulfidaeris Strain Esulfide1 Isolated from a Metal Sulfide Rock at a Depth of 2,200 Meters, Obtained Using Nanopore Sequencing.</title>
        <authorList>
            <person name="Saito M."/>
            <person name="Nishigata A."/>
            <person name="Galipon J."/>
            <person name="Arakawa K."/>
        </authorList>
    </citation>
    <scope>NUCLEOTIDE SEQUENCE [LARGE SCALE GENOMIC DNA]</scope>
    <source>
        <strain evidence="1 2">ATCC BAA-803</strain>
    </source>
</reference>
<organism evidence="1 2">
    <name type="scientific">Vreelandella sulfidaeris</name>
    <dbReference type="NCBI Taxonomy" id="115553"/>
    <lineage>
        <taxon>Bacteria</taxon>
        <taxon>Pseudomonadati</taxon>
        <taxon>Pseudomonadota</taxon>
        <taxon>Gammaproteobacteria</taxon>
        <taxon>Oceanospirillales</taxon>
        <taxon>Halomonadaceae</taxon>
        <taxon>Vreelandella</taxon>
    </lineage>
</organism>
<accession>A0A455UBN4</accession>
<proteinExistence type="predicted"/>
<evidence type="ECO:0000313" key="2">
    <source>
        <dbReference type="Proteomes" id="UP000320231"/>
    </source>
</evidence>